<feature type="transmembrane region" description="Helical" evidence="8">
    <location>
        <begin position="255"/>
        <end position="275"/>
    </location>
</feature>
<comment type="caution">
    <text evidence="9">The sequence shown here is derived from an EMBL/GenBank/DDBJ whole genome shotgun (WGS) entry which is preliminary data.</text>
</comment>
<protein>
    <recommendedName>
        <fullName evidence="11">Exosortase</fullName>
    </recommendedName>
</protein>
<reference evidence="9 10" key="1">
    <citation type="submission" date="2015-11" db="EMBL/GenBank/DDBJ databases">
        <title>Genomic Taxonomy of the Vibrionaceae.</title>
        <authorList>
            <person name="Gomez-Gil B."/>
            <person name="Enciso-Ibarra J."/>
        </authorList>
    </citation>
    <scope>NUCLEOTIDE SEQUENCE [LARGE SCALE GENOMIC DNA]</scope>
    <source>
        <strain evidence="9 10">CAIM 912</strain>
    </source>
</reference>
<evidence type="ECO:0000313" key="10">
    <source>
        <dbReference type="Proteomes" id="UP000070529"/>
    </source>
</evidence>
<sequence>MNMAYALIVKTQNWMLAPSVQRLIVPILLCVSISLAIPYFTGEAPTVAEFDAIPAMFSLLLALGLIAGSPVTTASRWDNTTAVALAVLFVFPSFQTTLLASLLCGCWLFLRGDATNRGFRNAGIILIIHAVMAFTTFYSLKWFAEPLLAFDAMLVAGLLQVVTGTGQAIGNVYFGAADHQVLMLRNCSSLPAICSAIACWFAISRWHGICSSKREGLVLLGLFCILLVLNVARLFTMGISMQWHDWWHSPEGEDMYLTATALTTLAVIFGGLRYAETK</sequence>
<organism evidence="9 10">
    <name type="scientific">Enterovibrio coralii</name>
    <dbReference type="NCBI Taxonomy" id="294935"/>
    <lineage>
        <taxon>Bacteria</taxon>
        <taxon>Pseudomonadati</taxon>
        <taxon>Pseudomonadota</taxon>
        <taxon>Gammaproteobacteria</taxon>
        <taxon>Vibrionales</taxon>
        <taxon>Vibrionaceae</taxon>
        <taxon>Enterovibrio</taxon>
    </lineage>
</organism>
<evidence type="ECO:0008006" key="11">
    <source>
        <dbReference type="Google" id="ProtNLM"/>
    </source>
</evidence>
<keyword evidence="3" id="KW-0645">Protease</keyword>
<dbReference type="EMBL" id="LNTY01000004">
    <property type="protein sequence ID" value="KXF83514.1"/>
    <property type="molecule type" value="Genomic_DNA"/>
</dbReference>
<feature type="transmembrane region" description="Helical" evidence="8">
    <location>
        <begin position="20"/>
        <end position="40"/>
    </location>
</feature>
<dbReference type="AlphaFoldDB" id="A0A135IDU4"/>
<proteinExistence type="predicted"/>
<keyword evidence="2" id="KW-1003">Cell membrane</keyword>
<feature type="transmembrane region" description="Helical" evidence="8">
    <location>
        <begin position="182"/>
        <end position="204"/>
    </location>
</feature>
<evidence type="ECO:0000256" key="6">
    <source>
        <dbReference type="ARBA" id="ARBA00022989"/>
    </source>
</evidence>
<dbReference type="RefSeq" id="WP_067409800.1">
    <property type="nucleotide sequence ID" value="NZ_LNTY01000004.1"/>
</dbReference>
<dbReference type="GO" id="GO:0008233">
    <property type="term" value="F:peptidase activity"/>
    <property type="evidence" value="ECO:0007669"/>
    <property type="project" value="UniProtKB-KW"/>
</dbReference>
<dbReference type="InterPro" id="IPR026392">
    <property type="entry name" value="Exo/Archaeosortase_dom"/>
</dbReference>
<evidence type="ECO:0000256" key="8">
    <source>
        <dbReference type="SAM" id="Phobius"/>
    </source>
</evidence>
<feature type="transmembrane region" description="Helical" evidence="8">
    <location>
        <begin position="83"/>
        <end position="110"/>
    </location>
</feature>
<evidence type="ECO:0000256" key="1">
    <source>
        <dbReference type="ARBA" id="ARBA00004651"/>
    </source>
</evidence>
<keyword evidence="5" id="KW-0378">Hydrolase</keyword>
<accession>A0A135IDU4</accession>
<evidence type="ECO:0000256" key="7">
    <source>
        <dbReference type="ARBA" id="ARBA00023136"/>
    </source>
</evidence>
<keyword evidence="10" id="KW-1185">Reference proteome</keyword>
<evidence type="ECO:0000256" key="2">
    <source>
        <dbReference type="ARBA" id="ARBA00022475"/>
    </source>
</evidence>
<keyword evidence="4 8" id="KW-0812">Transmembrane</keyword>
<dbReference type="Proteomes" id="UP000070529">
    <property type="component" value="Unassembled WGS sequence"/>
</dbReference>
<comment type="subcellular location">
    <subcellularLocation>
        <location evidence="1">Cell membrane</location>
        <topology evidence="1">Multi-pass membrane protein</topology>
    </subcellularLocation>
</comment>
<evidence type="ECO:0000256" key="5">
    <source>
        <dbReference type="ARBA" id="ARBA00022801"/>
    </source>
</evidence>
<evidence type="ECO:0000256" key="4">
    <source>
        <dbReference type="ARBA" id="ARBA00022692"/>
    </source>
</evidence>
<feature type="transmembrane region" description="Helical" evidence="8">
    <location>
        <begin position="122"/>
        <end position="140"/>
    </location>
</feature>
<name>A0A135IDU4_9GAMM</name>
<dbReference type="OrthoDB" id="5916839at2"/>
<gene>
    <name evidence="9" type="ORF">ATN88_16715</name>
</gene>
<feature type="transmembrane region" description="Helical" evidence="8">
    <location>
        <begin position="52"/>
        <end position="71"/>
    </location>
</feature>
<feature type="transmembrane region" description="Helical" evidence="8">
    <location>
        <begin position="147"/>
        <end position="170"/>
    </location>
</feature>
<dbReference type="GO" id="GO:0005886">
    <property type="term" value="C:plasma membrane"/>
    <property type="evidence" value="ECO:0007669"/>
    <property type="project" value="UniProtKB-SubCell"/>
</dbReference>
<keyword evidence="7 8" id="KW-0472">Membrane</keyword>
<feature type="transmembrane region" description="Helical" evidence="8">
    <location>
        <begin position="216"/>
        <end position="235"/>
    </location>
</feature>
<dbReference type="STRING" id="294935.ATN88_16715"/>
<evidence type="ECO:0000256" key="3">
    <source>
        <dbReference type="ARBA" id="ARBA00022670"/>
    </source>
</evidence>
<keyword evidence="6 8" id="KW-1133">Transmembrane helix</keyword>
<dbReference type="GO" id="GO:0006508">
    <property type="term" value="P:proteolysis"/>
    <property type="evidence" value="ECO:0007669"/>
    <property type="project" value="UniProtKB-KW"/>
</dbReference>
<evidence type="ECO:0000313" key="9">
    <source>
        <dbReference type="EMBL" id="KXF83514.1"/>
    </source>
</evidence>
<dbReference type="NCBIfam" id="TIGR04178">
    <property type="entry name" value="exo_archaeo"/>
    <property type="match status" value="1"/>
</dbReference>